<reference evidence="8 9" key="1">
    <citation type="submission" date="2016-10" db="EMBL/GenBank/DDBJ databases">
        <authorList>
            <person name="de Groot N.N."/>
        </authorList>
    </citation>
    <scope>NUCLEOTIDE SEQUENCE [LARGE SCALE GENOMIC DNA]</scope>
    <source>
        <strain evidence="8 9">DSM 21799</strain>
    </source>
</reference>
<evidence type="ECO:0000256" key="1">
    <source>
        <dbReference type="ARBA" id="ARBA00022649"/>
    </source>
</evidence>
<name>A0A1H4T0H0_9MICO</name>
<feature type="binding site" evidence="6">
    <location>
        <position position="86"/>
    </location>
    <ligand>
        <name>Mg(2+)</name>
        <dbReference type="ChEBI" id="CHEBI:18420"/>
    </ligand>
</feature>
<keyword evidence="2 6" id="KW-0540">Nuclease</keyword>
<comment type="cofactor">
    <cofactor evidence="6">
        <name>Mg(2+)</name>
        <dbReference type="ChEBI" id="CHEBI:18420"/>
    </cofactor>
</comment>
<keyword evidence="5 6" id="KW-0460">Magnesium</keyword>
<dbReference type="GO" id="GO:0016787">
    <property type="term" value="F:hydrolase activity"/>
    <property type="evidence" value="ECO:0007669"/>
    <property type="project" value="UniProtKB-KW"/>
</dbReference>
<dbReference type="Proteomes" id="UP000199183">
    <property type="component" value="Unassembled WGS sequence"/>
</dbReference>
<keyword evidence="9" id="KW-1185">Reference proteome</keyword>
<dbReference type="Pfam" id="PF01850">
    <property type="entry name" value="PIN"/>
    <property type="match status" value="1"/>
</dbReference>
<evidence type="ECO:0000313" key="9">
    <source>
        <dbReference type="Proteomes" id="UP000199183"/>
    </source>
</evidence>
<feature type="binding site" evidence="6">
    <location>
        <position position="5"/>
    </location>
    <ligand>
        <name>Mg(2+)</name>
        <dbReference type="ChEBI" id="CHEBI:18420"/>
    </ligand>
</feature>
<keyword evidence="1 6" id="KW-1277">Toxin-antitoxin system</keyword>
<dbReference type="Gene3D" id="3.40.50.1010">
    <property type="entry name" value="5'-nuclease"/>
    <property type="match status" value="1"/>
</dbReference>
<dbReference type="InterPro" id="IPR002716">
    <property type="entry name" value="PIN_dom"/>
</dbReference>
<accession>A0A1H4T0H0</accession>
<evidence type="ECO:0000256" key="3">
    <source>
        <dbReference type="ARBA" id="ARBA00022723"/>
    </source>
</evidence>
<keyword evidence="4 6" id="KW-0378">Hydrolase</keyword>
<dbReference type="GO" id="GO:0000287">
    <property type="term" value="F:magnesium ion binding"/>
    <property type="evidence" value="ECO:0007669"/>
    <property type="project" value="UniProtKB-UniRule"/>
</dbReference>
<dbReference type="EC" id="3.1.-.-" evidence="6"/>
<keyword evidence="6" id="KW-0800">Toxin</keyword>
<protein>
    <recommendedName>
        <fullName evidence="6">Ribonuclease VapC</fullName>
        <shortName evidence="6">RNase VapC</shortName>
        <ecNumber evidence="6">3.1.-.-</ecNumber>
    </recommendedName>
    <alternativeName>
        <fullName evidence="6">Toxin VapC</fullName>
    </alternativeName>
</protein>
<sequence>MILVDTSVWIDHLHRSESRLVSFLEHDEVASHPYVIEELALGSMRQREVVLELLEQLVMLPVVSHTELMVMVERQQLWSRGLSAVDAHLLASVTIVPGTSLWTRDTRLARECRDSGVDVIRE</sequence>
<comment type="similarity">
    <text evidence="6">Belongs to the PINc/VapC protein family.</text>
</comment>
<comment type="function">
    <text evidence="6">Toxic component of a toxin-antitoxin (TA) system. An RNase.</text>
</comment>
<dbReference type="EMBL" id="FNRY01000002">
    <property type="protein sequence ID" value="SEC49932.1"/>
    <property type="molecule type" value="Genomic_DNA"/>
</dbReference>
<dbReference type="STRING" id="640635.SAMN04489806_3066"/>
<evidence type="ECO:0000256" key="5">
    <source>
        <dbReference type="ARBA" id="ARBA00022842"/>
    </source>
</evidence>
<evidence type="ECO:0000256" key="4">
    <source>
        <dbReference type="ARBA" id="ARBA00022801"/>
    </source>
</evidence>
<gene>
    <name evidence="6" type="primary">vapC</name>
    <name evidence="8" type="ORF">SAMN04489806_3066</name>
</gene>
<dbReference type="GO" id="GO:0004540">
    <property type="term" value="F:RNA nuclease activity"/>
    <property type="evidence" value="ECO:0007669"/>
    <property type="project" value="InterPro"/>
</dbReference>
<dbReference type="InterPro" id="IPR022907">
    <property type="entry name" value="VapC_family"/>
</dbReference>
<dbReference type="OrthoDB" id="329172at2"/>
<evidence type="ECO:0000256" key="6">
    <source>
        <dbReference type="HAMAP-Rule" id="MF_00265"/>
    </source>
</evidence>
<evidence type="ECO:0000256" key="2">
    <source>
        <dbReference type="ARBA" id="ARBA00022722"/>
    </source>
</evidence>
<evidence type="ECO:0000259" key="7">
    <source>
        <dbReference type="Pfam" id="PF01850"/>
    </source>
</evidence>
<dbReference type="RefSeq" id="WP_091187444.1">
    <property type="nucleotide sequence ID" value="NZ_FNRY01000002.1"/>
</dbReference>
<dbReference type="GO" id="GO:0090729">
    <property type="term" value="F:toxin activity"/>
    <property type="evidence" value="ECO:0007669"/>
    <property type="project" value="UniProtKB-KW"/>
</dbReference>
<dbReference type="AlphaFoldDB" id="A0A1H4T0H0"/>
<dbReference type="HAMAP" id="MF_00265">
    <property type="entry name" value="VapC_Nob1"/>
    <property type="match status" value="1"/>
</dbReference>
<proteinExistence type="inferred from homology"/>
<dbReference type="SUPFAM" id="SSF88723">
    <property type="entry name" value="PIN domain-like"/>
    <property type="match status" value="1"/>
</dbReference>
<evidence type="ECO:0000313" key="8">
    <source>
        <dbReference type="EMBL" id="SEC49932.1"/>
    </source>
</evidence>
<dbReference type="InterPro" id="IPR029060">
    <property type="entry name" value="PIN-like_dom_sf"/>
</dbReference>
<keyword evidence="3 6" id="KW-0479">Metal-binding</keyword>
<organism evidence="8 9">
    <name type="scientific">Paramicrobacterium humi</name>
    <dbReference type="NCBI Taxonomy" id="640635"/>
    <lineage>
        <taxon>Bacteria</taxon>
        <taxon>Bacillati</taxon>
        <taxon>Actinomycetota</taxon>
        <taxon>Actinomycetes</taxon>
        <taxon>Micrococcales</taxon>
        <taxon>Microbacteriaceae</taxon>
        <taxon>Paramicrobacterium</taxon>
    </lineage>
</organism>
<feature type="domain" description="PIN" evidence="7">
    <location>
        <begin position="2"/>
        <end position="110"/>
    </location>
</feature>